<gene>
    <name evidence="1" type="ORF">AYBTSS11_LOCUS8761</name>
</gene>
<reference evidence="1" key="1">
    <citation type="submission" date="2023-10" db="EMBL/GenBank/DDBJ databases">
        <authorList>
            <person name="Domelevo Entfellner J.-B."/>
        </authorList>
    </citation>
    <scope>NUCLEOTIDE SEQUENCE</scope>
</reference>
<evidence type="ECO:0000313" key="1">
    <source>
        <dbReference type="EMBL" id="CAJ1938758.1"/>
    </source>
</evidence>
<accession>A0AA86S1Y9</accession>
<organism evidence="1 2">
    <name type="scientific">Sphenostylis stenocarpa</name>
    <dbReference type="NCBI Taxonomy" id="92480"/>
    <lineage>
        <taxon>Eukaryota</taxon>
        <taxon>Viridiplantae</taxon>
        <taxon>Streptophyta</taxon>
        <taxon>Embryophyta</taxon>
        <taxon>Tracheophyta</taxon>
        <taxon>Spermatophyta</taxon>
        <taxon>Magnoliopsida</taxon>
        <taxon>eudicotyledons</taxon>
        <taxon>Gunneridae</taxon>
        <taxon>Pentapetalae</taxon>
        <taxon>rosids</taxon>
        <taxon>fabids</taxon>
        <taxon>Fabales</taxon>
        <taxon>Fabaceae</taxon>
        <taxon>Papilionoideae</taxon>
        <taxon>50 kb inversion clade</taxon>
        <taxon>NPAAA clade</taxon>
        <taxon>indigoferoid/millettioid clade</taxon>
        <taxon>Phaseoleae</taxon>
        <taxon>Sphenostylis</taxon>
    </lineage>
</organism>
<dbReference type="EMBL" id="OY731400">
    <property type="protein sequence ID" value="CAJ1938758.1"/>
    <property type="molecule type" value="Genomic_DNA"/>
</dbReference>
<feature type="non-terminal residue" evidence="1">
    <location>
        <position position="1"/>
    </location>
</feature>
<dbReference type="AlphaFoldDB" id="A0AA86S1Y9"/>
<proteinExistence type="predicted"/>
<evidence type="ECO:0000313" key="2">
    <source>
        <dbReference type="Proteomes" id="UP001189624"/>
    </source>
</evidence>
<dbReference type="Proteomes" id="UP001189624">
    <property type="component" value="Chromosome 3"/>
</dbReference>
<keyword evidence="2" id="KW-1185">Reference proteome</keyword>
<dbReference type="Gramene" id="rna-AYBTSS11_LOCUS8761">
    <property type="protein sequence ID" value="CAJ1938758.1"/>
    <property type="gene ID" value="gene-AYBTSS11_LOCUS8761"/>
</dbReference>
<sequence>NVIWDKKKVSKRCNKQNIEYMNLSDGGTLVAKEGKKEINASSILTESITD</sequence>
<name>A0AA86S1Y9_9FABA</name>
<protein>
    <submittedName>
        <fullName evidence="1">Uncharacterized protein</fullName>
    </submittedName>
</protein>